<sequence length="128" mass="13469">QGGAFFGVPIIYYFNERYGRRLALITAAAIFNVGVVLQMAGGGNLPMFYVGRIISGIGVGGTTFAVPQYLAECAPPAARGGIVGCFEIGVQIGTIIGFWINFGVQQNVSTSTNLSTVPDCYISNSSYV</sequence>
<organism evidence="1 2">
    <name type="scientific">Colletotrichum truncatum</name>
    <name type="common">Anthracnose fungus</name>
    <name type="synonym">Colletotrichum capsici</name>
    <dbReference type="NCBI Taxonomy" id="5467"/>
    <lineage>
        <taxon>Eukaryota</taxon>
        <taxon>Fungi</taxon>
        <taxon>Dikarya</taxon>
        <taxon>Ascomycota</taxon>
        <taxon>Pezizomycotina</taxon>
        <taxon>Sordariomycetes</taxon>
        <taxon>Hypocreomycetidae</taxon>
        <taxon>Glomerellales</taxon>
        <taxon>Glomerellaceae</taxon>
        <taxon>Colletotrichum</taxon>
        <taxon>Colletotrichum truncatum species complex</taxon>
    </lineage>
</organism>
<dbReference type="Proteomes" id="UP000805649">
    <property type="component" value="Unassembled WGS sequence"/>
</dbReference>
<proteinExistence type="predicted"/>
<evidence type="ECO:0000313" key="2">
    <source>
        <dbReference type="Proteomes" id="UP000805649"/>
    </source>
</evidence>
<keyword evidence="2" id="KW-1185">Reference proteome</keyword>
<feature type="non-terminal residue" evidence="1">
    <location>
        <position position="1"/>
    </location>
</feature>
<gene>
    <name evidence="1" type="ORF">CTRU02_201245</name>
</gene>
<evidence type="ECO:0000313" key="1">
    <source>
        <dbReference type="EMBL" id="KAL0943359.1"/>
    </source>
</evidence>
<accession>A0ACC3ZGY7</accession>
<dbReference type="EMBL" id="VUJX02000001">
    <property type="protein sequence ID" value="KAL0943359.1"/>
    <property type="molecule type" value="Genomic_DNA"/>
</dbReference>
<comment type="caution">
    <text evidence="1">The sequence shown here is derived from an EMBL/GenBank/DDBJ whole genome shotgun (WGS) entry which is preliminary data.</text>
</comment>
<name>A0ACC3ZGY7_COLTU</name>
<reference evidence="1 2" key="1">
    <citation type="journal article" date="2020" name="Phytopathology">
        <title>Genome Sequence Resources of Colletotrichum truncatum, C. plurivorum, C. musicola, and C. sojae: Four Species Pathogenic to Soybean (Glycine max).</title>
        <authorList>
            <person name="Rogerio F."/>
            <person name="Boufleur T.R."/>
            <person name="Ciampi-Guillardi M."/>
            <person name="Sukno S.A."/>
            <person name="Thon M.R."/>
            <person name="Massola Junior N.S."/>
            <person name="Baroncelli R."/>
        </authorList>
    </citation>
    <scope>NUCLEOTIDE SEQUENCE [LARGE SCALE GENOMIC DNA]</scope>
    <source>
        <strain evidence="1 2">CMES1059</strain>
    </source>
</reference>
<protein>
    <submittedName>
        <fullName evidence="1">MFS quinate transporter</fullName>
    </submittedName>
</protein>